<protein>
    <recommendedName>
        <fullName evidence="4">Amino acid transporter</fullName>
    </recommendedName>
</protein>
<proteinExistence type="predicted"/>
<accession>A0A9P3PQY1</accession>
<dbReference type="AlphaFoldDB" id="A0A9P3PQY1"/>
<keyword evidence="1" id="KW-1133">Transmembrane helix</keyword>
<evidence type="ECO:0000313" key="3">
    <source>
        <dbReference type="Proteomes" id="UP001063166"/>
    </source>
</evidence>
<evidence type="ECO:0000256" key="1">
    <source>
        <dbReference type="SAM" id="Phobius"/>
    </source>
</evidence>
<dbReference type="GO" id="GO:0015179">
    <property type="term" value="F:L-amino acid transmembrane transporter activity"/>
    <property type="evidence" value="ECO:0007669"/>
    <property type="project" value="TreeGrafter"/>
</dbReference>
<evidence type="ECO:0000313" key="2">
    <source>
        <dbReference type="EMBL" id="GLB40385.1"/>
    </source>
</evidence>
<evidence type="ECO:0008006" key="4">
    <source>
        <dbReference type="Google" id="ProtNLM"/>
    </source>
</evidence>
<dbReference type="Proteomes" id="UP001063166">
    <property type="component" value="Unassembled WGS sequence"/>
</dbReference>
<comment type="caution">
    <text evidence="2">The sequence shown here is derived from an EMBL/GenBank/DDBJ whole genome shotgun (WGS) entry which is preliminary data.</text>
</comment>
<dbReference type="InterPro" id="IPR050598">
    <property type="entry name" value="AminoAcid_Transporter"/>
</dbReference>
<gene>
    <name evidence="2" type="ORF">LshimejAT787_0802560</name>
</gene>
<feature type="transmembrane region" description="Helical" evidence="1">
    <location>
        <begin position="124"/>
        <end position="142"/>
    </location>
</feature>
<keyword evidence="1" id="KW-0472">Membrane</keyword>
<reference evidence="2" key="1">
    <citation type="submission" date="2022-07" db="EMBL/GenBank/DDBJ databases">
        <title>The genome of Lyophyllum shimeji provides insight into the initial evolution of ectomycorrhizal fungal genome.</title>
        <authorList>
            <person name="Kobayashi Y."/>
            <person name="Shibata T."/>
            <person name="Hirakawa H."/>
            <person name="Shigenobu S."/>
            <person name="Nishiyama T."/>
            <person name="Yamada A."/>
            <person name="Hasebe M."/>
            <person name="Kawaguchi M."/>
        </authorList>
    </citation>
    <scope>NUCLEOTIDE SEQUENCE</scope>
    <source>
        <strain evidence="2">AT787</strain>
    </source>
</reference>
<dbReference type="OrthoDB" id="5982228at2759"/>
<keyword evidence="3" id="KW-1185">Reference proteome</keyword>
<dbReference type="Gene3D" id="1.20.1740.10">
    <property type="entry name" value="Amino acid/polyamine transporter I"/>
    <property type="match status" value="1"/>
</dbReference>
<dbReference type="PANTHER" id="PTHR11785:SF353">
    <property type="entry name" value="METHIONINE TRANSPORTER (EUROFUNG)"/>
    <property type="match status" value="1"/>
</dbReference>
<name>A0A9P3PQY1_LYOSH</name>
<sequence>MLNIGQITGSGIYAVPGVTLRSVGSIGLLFIYWIIGALFALAGRALYSQYASIFPREGLGRSGLPAASVPAPAISHLHLVCCDHNIDVVQRSECNYIGSSRCGLCYRWSKCGSLQSGRFASSTLSLFLAFMVVTGAAVLLGFTRIEDPYANFHNLFEGSSRNPNALATALVKVNHAFVGWHGASNVLGDIREMRANLLPRSSSAAFLVPLLECRRIAELSLSDRRDLLPNNTGHCKTRTPSIPGFLFLDTALRDASWPRVTKGFLTYLVVLAMPAKDAFNFVLDLASYPNLVFQCAMAAGVGKSEPSLVYLAPYSKRAIASSLHTSRLACSFFRCPGSRLNQDTQM</sequence>
<organism evidence="2 3">
    <name type="scientific">Lyophyllum shimeji</name>
    <name type="common">Hon-shimeji</name>
    <name type="synonym">Tricholoma shimeji</name>
    <dbReference type="NCBI Taxonomy" id="47721"/>
    <lineage>
        <taxon>Eukaryota</taxon>
        <taxon>Fungi</taxon>
        <taxon>Dikarya</taxon>
        <taxon>Basidiomycota</taxon>
        <taxon>Agaricomycotina</taxon>
        <taxon>Agaricomycetes</taxon>
        <taxon>Agaricomycetidae</taxon>
        <taxon>Agaricales</taxon>
        <taxon>Tricholomatineae</taxon>
        <taxon>Lyophyllaceae</taxon>
        <taxon>Lyophyllum</taxon>
    </lineage>
</organism>
<dbReference type="EMBL" id="BRPK01000008">
    <property type="protein sequence ID" value="GLB40385.1"/>
    <property type="molecule type" value="Genomic_DNA"/>
</dbReference>
<dbReference type="PANTHER" id="PTHR11785">
    <property type="entry name" value="AMINO ACID TRANSPORTER"/>
    <property type="match status" value="1"/>
</dbReference>
<feature type="transmembrane region" description="Helical" evidence="1">
    <location>
        <begin position="26"/>
        <end position="47"/>
    </location>
</feature>
<keyword evidence="1" id="KW-0812">Transmembrane</keyword>